<dbReference type="Gene3D" id="3.40.50.150">
    <property type="entry name" value="Vaccinia Virus protein VP39"/>
    <property type="match status" value="1"/>
</dbReference>
<reference evidence="1 2" key="1">
    <citation type="journal article" date="2016" name="Nat. Commun.">
        <title>Thousands of microbial genomes shed light on interconnected biogeochemical processes in an aquifer system.</title>
        <authorList>
            <person name="Anantharaman K."/>
            <person name="Brown C.T."/>
            <person name="Hug L.A."/>
            <person name="Sharon I."/>
            <person name="Castelle C.J."/>
            <person name="Probst A.J."/>
            <person name="Thomas B.C."/>
            <person name="Singh A."/>
            <person name="Wilkins M.J."/>
            <person name="Karaoz U."/>
            <person name="Brodie E.L."/>
            <person name="Williams K.H."/>
            <person name="Hubbard S.S."/>
            <person name="Banfield J.F."/>
        </authorList>
    </citation>
    <scope>NUCLEOTIDE SEQUENCE [LARGE SCALE GENOMIC DNA]</scope>
</reference>
<dbReference type="EMBL" id="MFEN01000066">
    <property type="protein sequence ID" value="OGE82667.1"/>
    <property type="molecule type" value="Genomic_DNA"/>
</dbReference>
<protein>
    <recommendedName>
        <fullName evidence="3">Methyltransferase</fullName>
    </recommendedName>
</protein>
<gene>
    <name evidence="1" type="ORF">A2846_03350</name>
</gene>
<comment type="caution">
    <text evidence="1">The sequence shown here is derived from an EMBL/GenBank/DDBJ whole genome shotgun (WGS) entry which is preliminary data.</text>
</comment>
<sequence length="154" mass="17920">MYSSIAEVRDNDFEIVTLFHVMEHLVNPVEELAAIRTKMAKGGKIVIEVPHARDFMISFLENEPFKQFTFWSEHLILHTRESLRIFLETAGFRNITIQGFQRYPLANHLHWLVRGQPSGHEIWRELRTPMLDQAYAGMLDGIDRTDTLIAIAEN</sequence>
<accession>A0A1F5NYC1</accession>
<organism evidence="1 2">
    <name type="scientific">Candidatus Doudnabacteria bacterium RIFCSPHIGHO2_01_FULL_49_9</name>
    <dbReference type="NCBI Taxonomy" id="1817827"/>
    <lineage>
        <taxon>Bacteria</taxon>
        <taxon>Candidatus Doudnaibacteriota</taxon>
    </lineage>
</organism>
<evidence type="ECO:0008006" key="3">
    <source>
        <dbReference type="Google" id="ProtNLM"/>
    </source>
</evidence>
<name>A0A1F5NYC1_9BACT</name>
<dbReference type="Proteomes" id="UP000176339">
    <property type="component" value="Unassembled WGS sequence"/>
</dbReference>
<dbReference type="InterPro" id="IPR029063">
    <property type="entry name" value="SAM-dependent_MTases_sf"/>
</dbReference>
<proteinExistence type="predicted"/>
<evidence type="ECO:0000313" key="1">
    <source>
        <dbReference type="EMBL" id="OGE82667.1"/>
    </source>
</evidence>
<dbReference type="SUPFAM" id="SSF53335">
    <property type="entry name" value="S-adenosyl-L-methionine-dependent methyltransferases"/>
    <property type="match status" value="1"/>
</dbReference>
<dbReference type="AlphaFoldDB" id="A0A1F5NYC1"/>
<evidence type="ECO:0000313" key="2">
    <source>
        <dbReference type="Proteomes" id="UP000176339"/>
    </source>
</evidence>
<dbReference type="Pfam" id="PF13489">
    <property type="entry name" value="Methyltransf_23"/>
    <property type="match status" value="1"/>
</dbReference>